<dbReference type="PANTHER" id="PTHR43712:SF2">
    <property type="entry name" value="O-METHYLTRANSFERASE CICE"/>
    <property type="match status" value="1"/>
</dbReference>
<evidence type="ECO:0000256" key="1">
    <source>
        <dbReference type="ARBA" id="ARBA00022603"/>
    </source>
</evidence>
<dbReference type="Proteomes" id="UP000053599">
    <property type="component" value="Unassembled WGS sequence"/>
</dbReference>
<dbReference type="PANTHER" id="PTHR43712">
    <property type="entry name" value="PUTATIVE (AFU_ORTHOLOGUE AFUA_4G14580)-RELATED"/>
    <property type="match status" value="1"/>
</dbReference>
<gene>
    <name evidence="7" type="ORF">PV11_04333</name>
</gene>
<dbReference type="Pfam" id="PF00891">
    <property type="entry name" value="Methyltransf_2"/>
    <property type="match status" value="1"/>
</dbReference>
<feature type="region of interest" description="Disordered" evidence="4">
    <location>
        <begin position="31"/>
        <end position="53"/>
    </location>
</feature>
<dbReference type="Pfam" id="PF08100">
    <property type="entry name" value="Dimerisation"/>
    <property type="match status" value="1"/>
</dbReference>
<dbReference type="InterPro" id="IPR012967">
    <property type="entry name" value="COMT_dimerisation"/>
</dbReference>
<evidence type="ECO:0000259" key="5">
    <source>
        <dbReference type="Pfam" id="PF00891"/>
    </source>
</evidence>
<dbReference type="OrthoDB" id="1606438at2759"/>
<dbReference type="InterPro" id="IPR036388">
    <property type="entry name" value="WH-like_DNA-bd_sf"/>
</dbReference>
<dbReference type="SUPFAM" id="SSF53335">
    <property type="entry name" value="S-adenosyl-L-methionine-dependent methyltransferases"/>
    <property type="match status" value="1"/>
</dbReference>
<keyword evidence="2" id="KW-0808">Transferase</keyword>
<dbReference type="AlphaFoldDB" id="A0A0D1X3P8"/>
<evidence type="ECO:0000259" key="6">
    <source>
        <dbReference type="Pfam" id="PF08100"/>
    </source>
</evidence>
<feature type="domain" description="O-methyltransferase dimerisation" evidence="6">
    <location>
        <begin position="86"/>
        <end position="162"/>
    </location>
</feature>
<evidence type="ECO:0000256" key="2">
    <source>
        <dbReference type="ARBA" id="ARBA00022679"/>
    </source>
</evidence>
<dbReference type="Gene3D" id="1.10.10.10">
    <property type="entry name" value="Winged helix-like DNA-binding domain superfamily/Winged helix DNA-binding domain"/>
    <property type="match status" value="1"/>
</dbReference>
<dbReference type="STRING" id="1016849.A0A0D1X3P8"/>
<dbReference type="InterPro" id="IPR016461">
    <property type="entry name" value="COMT-like"/>
</dbReference>
<dbReference type="PROSITE" id="PS51683">
    <property type="entry name" value="SAM_OMT_II"/>
    <property type="match status" value="1"/>
</dbReference>
<evidence type="ECO:0000256" key="3">
    <source>
        <dbReference type="ARBA" id="ARBA00022691"/>
    </source>
</evidence>
<dbReference type="InterPro" id="IPR029063">
    <property type="entry name" value="SAM-dependent_MTases_sf"/>
</dbReference>
<evidence type="ECO:0000313" key="7">
    <source>
        <dbReference type="EMBL" id="KIV82206.1"/>
    </source>
</evidence>
<dbReference type="GO" id="GO:0046983">
    <property type="term" value="F:protein dimerization activity"/>
    <property type="evidence" value="ECO:0007669"/>
    <property type="project" value="InterPro"/>
</dbReference>
<dbReference type="Gene3D" id="3.40.50.150">
    <property type="entry name" value="Vaccinia Virus protein VP39"/>
    <property type="match status" value="1"/>
</dbReference>
<organism evidence="7 8">
    <name type="scientific">Exophiala sideris</name>
    <dbReference type="NCBI Taxonomy" id="1016849"/>
    <lineage>
        <taxon>Eukaryota</taxon>
        <taxon>Fungi</taxon>
        <taxon>Dikarya</taxon>
        <taxon>Ascomycota</taxon>
        <taxon>Pezizomycotina</taxon>
        <taxon>Eurotiomycetes</taxon>
        <taxon>Chaetothyriomycetidae</taxon>
        <taxon>Chaetothyriales</taxon>
        <taxon>Herpotrichiellaceae</taxon>
        <taxon>Exophiala</taxon>
    </lineage>
</organism>
<dbReference type="SUPFAM" id="SSF46785">
    <property type="entry name" value="Winged helix' DNA-binding domain"/>
    <property type="match status" value="1"/>
</dbReference>
<keyword evidence="1" id="KW-0489">Methyltransferase</keyword>
<keyword evidence="3" id="KW-0949">S-adenosyl-L-methionine</keyword>
<reference evidence="7 8" key="1">
    <citation type="submission" date="2015-01" db="EMBL/GenBank/DDBJ databases">
        <title>The Genome Sequence of Exophiala sideris CBS121828.</title>
        <authorList>
            <consortium name="The Broad Institute Genomics Platform"/>
            <person name="Cuomo C."/>
            <person name="de Hoog S."/>
            <person name="Gorbushina A."/>
            <person name="Stielow B."/>
            <person name="Teixiera M."/>
            <person name="Abouelleil A."/>
            <person name="Chapman S.B."/>
            <person name="Priest M."/>
            <person name="Young S.K."/>
            <person name="Wortman J."/>
            <person name="Nusbaum C."/>
            <person name="Birren B."/>
        </authorList>
    </citation>
    <scope>NUCLEOTIDE SEQUENCE [LARGE SCALE GENOMIC DNA]</scope>
    <source>
        <strain evidence="7 8">CBS 121828</strain>
    </source>
</reference>
<sequence length="441" mass="48739">MPAPQYEESAQQLRELLRLLSSAVETLLHERDVSPNSKLSDKGNKDATSTGSTSHAEYNAVKVIRAALGSLESLVLDPHDLLLGFSSSYLLSRALHIVAEQNVAEHLAQGGQNGLHVSHLANISGMEEGKLCRIMRALVSNHIFIETDEGRFANNHVSEALVGDDAFRAIIMMKGRVHYSASDFLPSVLTNPVVGHSYEPMETAFQQAAGTRLPLFNWLHEKVSESETDWRPQPLRMHPVESEAVHSEAPNQHKVPRPEKQLFESAMAGLGRSNELSQIHDFPWNELCDNATIVDVGAGTGSFCMQLNAHHPNFQLVIQDKAPVVEKAVAVWDRECASAVSGGRVTFTAHDFFKKNPVKNADVYWLRHILHDWADAEAIDILSCIRNSMGTNSRILIAEILMKTTVASDEVEAARDPLLANYGQAMNFAHTMDLNVLMMTN</sequence>
<dbReference type="GO" id="GO:0008171">
    <property type="term" value="F:O-methyltransferase activity"/>
    <property type="evidence" value="ECO:0007669"/>
    <property type="project" value="InterPro"/>
</dbReference>
<accession>A0A0D1X3P8</accession>
<dbReference type="GO" id="GO:0032259">
    <property type="term" value="P:methylation"/>
    <property type="evidence" value="ECO:0007669"/>
    <property type="project" value="UniProtKB-KW"/>
</dbReference>
<dbReference type="EMBL" id="KN846952">
    <property type="protein sequence ID" value="KIV82206.1"/>
    <property type="molecule type" value="Genomic_DNA"/>
</dbReference>
<proteinExistence type="predicted"/>
<dbReference type="InterPro" id="IPR001077">
    <property type="entry name" value="COMT_C"/>
</dbReference>
<protein>
    <submittedName>
        <fullName evidence="7">Uncharacterized protein</fullName>
    </submittedName>
</protein>
<dbReference type="HOGENOM" id="CLU_005533_0_1_1"/>
<feature type="compositionally biased region" description="Basic and acidic residues" evidence="4">
    <location>
        <begin position="31"/>
        <end position="45"/>
    </location>
</feature>
<evidence type="ECO:0000313" key="8">
    <source>
        <dbReference type="Proteomes" id="UP000053599"/>
    </source>
</evidence>
<dbReference type="InterPro" id="IPR036390">
    <property type="entry name" value="WH_DNA-bd_sf"/>
</dbReference>
<feature type="domain" description="O-methyltransferase C-terminal" evidence="5">
    <location>
        <begin position="289"/>
        <end position="405"/>
    </location>
</feature>
<evidence type="ECO:0000256" key="4">
    <source>
        <dbReference type="SAM" id="MobiDB-lite"/>
    </source>
</evidence>
<name>A0A0D1X3P8_9EURO</name>